<evidence type="ECO:0000313" key="3">
    <source>
        <dbReference type="EMBL" id="AAC70055.1"/>
    </source>
</evidence>
<accession>Q9ZH88</accession>
<dbReference type="Pfam" id="PF02352">
    <property type="entry name" value="Decorin_bind"/>
    <property type="match status" value="1"/>
</dbReference>
<dbReference type="EMBL" id="AF069277">
    <property type="protein sequence ID" value="AAC70055.1"/>
    <property type="molecule type" value="Genomic_DNA"/>
</dbReference>
<feature type="chain" id="PRO_5004337419" evidence="2">
    <location>
        <begin position="21"/>
        <end position="184"/>
    </location>
</feature>
<evidence type="ECO:0000256" key="1">
    <source>
        <dbReference type="SAM" id="Coils"/>
    </source>
</evidence>
<keyword evidence="2" id="KW-0732">Signal</keyword>
<dbReference type="InterPro" id="IPR054923">
    <property type="entry name" value="Decorin_bind_prot_A"/>
</dbReference>
<dbReference type="NCBIfam" id="NF033713">
    <property type="entry name" value="DbpA"/>
    <property type="match status" value="1"/>
</dbReference>
<dbReference type="InterPro" id="IPR003332">
    <property type="entry name" value="Decorin-bd"/>
</dbReference>
<evidence type="ECO:0000256" key="2">
    <source>
        <dbReference type="SAM" id="SignalP"/>
    </source>
</evidence>
<protein>
    <submittedName>
        <fullName evidence="3">Decorin binding protein A</fullName>
    </submittedName>
</protein>
<reference evidence="3" key="1">
    <citation type="journal article" date="1998" name="Infect. Immun.">
        <title>Molecular analysis of sequence heterogeneity among genes encoding decorin binding proteins A and B of Borrelia burgdorferi sensu lato.</title>
        <authorList>
            <person name="Roberts W.C."/>
            <person name="Mullikin B.A."/>
            <person name="Lathigra R."/>
            <person name="Hanson M.S."/>
        </authorList>
    </citation>
    <scope>NUCLEOTIDE SEQUENCE</scope>
    <source>
        <strain evidence="3">20047</strain>
    </source>
</reference>
<dbReference type="RefSeq" id="WP_029346686.1">
    <property type="nucleotide sequence ID" value="NZ_CP018745.1"/>
</dbReference>
<keyword evidence="1" id="KW-0175">Coiled coil</keyword>
<sequence>MTKYIKNLLKLSLIVSLLVACGLTGETKIRLESSAQEIKDEINKIKANAKKEGVNFEAFTNTKTGSRVSEKPEFILKAKIQAIQVAEKFVKAIKEEAEKLKNSGSSGAFSAMYDLMLDVSKPLEEIGIQKMTGTVTQEAEKTPATTAEGILAIAQAMEEKLKNVNKKQHEALKNLQGKANATTT</sequence>
<dbReference type="Gene3D" id="1.20.1420.40">
    <property type="entry name" value="Decorin-binding protein"/>
    <property type="match status" value="1"/>
</dbReference>
<dbReference type="AlphaFoldDB" id="Q9ZH88"/>
<feature type="coiled-coil region" evidence="1">
    <location>
        <begin position="147"/>
        <end position="178"/>
    </location>
</feature>
<dbReference type="KEGG" id="bgc:BLA33_04370"/>
<dbReference type="PROSITE" id="PS51257">
    <property type="entry name" value="PROKAR_LIPOPROTEIN"/>
    <property type="match status" value="1"/>
</dbReference>
<proteinExistence type="predicted"/>
<dbReference type="InterPro" id="IPR038353">
    <property type="entry name" value="Decorin-db_sf"/>
</dbReference>
<organism evidence="3">
    <name type="scientific">Borreliella garinii</name>
    <name type="common">Borrelia garinii</name>
    <dbReference type="NCBI Taxonomy" id="29519"/>
    <lineage>
        <taxon>Bacteria</taxon>
        <taxon>Pseudomonadati</taxon>
        <taxon>Spirochaetota</taxon>
        <taxon>Spirochaetia</taxon>
        <taxon>Spirochaetales</taxon>
        <taxon>Borreliaceae</taxon>
        <taxon>Borreliella</taxon>
    </lineage>
</organism>
<gene>
    <name evidence="3" type="primary">dbpA</name>
</gene>
<feature type="signal peptide" evidence="2">
    <location>
        <begin position="1"/>
        <end position="20"/>
    </location>
</feature>
<name>Q9ZH88_BORGR</name>